<evidence type="ECO:0008006" key="3">
    <source>
        <dbReference type="Google" id="ProtNLM"/>
    </source>
</evidence>
<organism evidence="1 2">
    <name type="scientific">Actinomadura graeca</name>
    <dbReference type="NCBI Taxonomy" id="2750812"/>
    <lineage>
        <taxon>Bacteria</taxon>
        <taxon>Bacillati</taxon>
        <taxon>Actinomycetota</taxon>
        <taxon>Actinomycetes</taxon>
        <taxon>Streptosporangiales</taxon>
        <taxon>Thermomonosporaceae</taxon>
        <taxon>Actinomadura</taxon>
    </lineage>
</organism>
<reference evidence="1" key="1">
    <citation type="submission" date="2020-07" db="EMBL/GenBank/DDBJ databases">
        <authorList>
            <person name="Tarantini F.S."/>
            <person name="Hong K.W."/>
            <person name="Chan K.G."/>
        </authorList>
    </citation>
    <scope>NUCLEOTIDE SEQUENCE</scope>
    <source>
        <strain evidence="1">32-07</strain>
    </source>
</reference>
<dbReference type="Proteomes" id="UP001049518">
    <property type="component" value="Chromosome"/>
</dbReference>
<proteinExistence type="predicted"/>
<evidence type="ECO:0000313" key="2">
    <source>
        <dbReference type="Proteomes" id="UP001049518"/>
    </source>
</evidence>
<name>A0ABX8R8C0_9ACTN</name>
<protein>
    <recommendedName>
        <fullName evidence="3">Transposase</fullName>
    </recommendedName>
</protein>
<dbReference type="RefSeq" id="WP_231332240.1">
    <property type="nucleotide sequence ID" value="NZ_CP059572.1"/>
</dbReference>
<keyword evidence="2" id="KW-1185">Reference proteome</keyword>
<evidence type="ECO:0000313" key="1">
    <source>
        <dbReference type="EMBL" id="QXJ26022.1"/>
    </source>
</evidence>
<dbReference type="EMBL" id="CP059572">
    <property type="protein sequence ID" value="QXJ26022.1"/>
    <property type="molecule type" value="Genomic_DNA"/>
</dbReference>
<accession>A0ABX8R8C0</accession>
<gene>
    <name evidence="1" type="ORF">AGRA3207_007607</name>
</gene>
<sequence>MTSTAVKQETGHLGAAITVTRRFDVPTSRRRGWTVAASARAAGRASKWTDRQLIHGIR</sequence>